<comment type="caution">
    <text evidence="2">The sequence shown here is derived from an EMBL/GenBank/DDBJ whole genome shotgun (WGS) entry which is preliminary data.</text>
</comment>
<accession>A0A951PCS4</accession>
<dbReference type="InterPro" id="IPR035959">
    <property type="entry name" value="RutC-like_sf"/>
</dbReference>
<evidence type="ECO:0000256" key="1">
    <source>
        <dbReference type="ARBA" id="ARBA00010552"/>
    </source>
</evidence>
<proteinExistence type="inferred from homology"/>
<sequence length="130" mass="13951">MTRQFISEGEGLPRWTSPISHAVVVNNICYISGQLAVNEAGQYMPGTAREEAERSFANFFAAVAAAGFARSDVVFVDIAFIDLADVTEVNALFGEYFPAGQRPARTIYQAAALPFGGKVKIMGVAIKETA</sequence>
<dbReference type="Pfam" id="PF01042">
    <property type="entry name" value="Ribonuc_L-PSP"/>
    <property type="match status" value="1"/>
</dbReference>
<gene>
    <name evidence="2" type="ORF">KME07_14925</name>
</gene>
<dbReference type="SUPFAM" id="SSF55298">
    <property type="entry name" value="YjgF-like"/>
    <property type="match status" value="1"/>
</dbReference>
<dbReference type="InterPro" id="IPR006175">
    <property type="entry name" value="YjgF/YER057c/UK114"/>
</dbReference>
<name>A0A951PCS4_9CYAN</name>
<dbReference type="Gene3D" id="3.30.1330.40">
    <property type="entry name" value="RutC-like"/>
    <property type="match status" value="1"/>
</dbReference>
<reference evidence="2" key="2">
    <citation type="journal article" date="2022" name="Microbiol. Resour. Announc.">
        <title>Metagenome Sequencing to Explore Phylogenomics of Terrestrial Cyanobacteria.</title>
        <authorList>
            <person name="Ward R.D."/>
            <person name="Stajich J.E."/>
            <person name="Johansen J.R."/>
            <person name="Huntemann M."/>
            <person name="Clum A."/>
            <person name="Foster B."/>
            <person name="Foster B."/>
            <person name="Roux S."/>
            <person name="Palaniappan K."/>
            <person name="Varghese N."/>
            <person name="Mukherjee S."/>
            <person name="Reddy T.B.K."/>
            <person name="Daum C."/>
            <person name="Copeland A."/>
            <person name="Chen I.A."/>
            <person name="Ivanova N.N."/>
            <person name="Kyrpides N.C."/>
            <person name="Shapiro N."/>
            <person name="Eloe-Fadrosh E.A."/>
            <person name="Pietrasiak N."/>
        </authorList>
    </citation>
    <scope>NUCLEOTIDE SEQUENCE</scope>
    <source>
        <strain evidence="2">GSE-TBD4-15B</strain>
    </source>
</reference>
<evidence type="ECO:0000313" key="2">
    <source>
        <dbReference type="EMBL" id="MBW4466715.1"/>
    </source>
</evidence>
<dbReference type="GO" id="GO:0019239">
    <property type="term" value="F:deaminase activity"/>
    <property type="evidence" value="ECO:0007669"/>
    <property type="project" value="TreeGrafter"/>
</dbReference>
<dbReference type="PANTHER" id="PTHR11803:SF58">
    <property type="entry name" value="PROTEIN HMF1-RELATED"/>
    <property type="match status" value="1"/>
</dbReference>
<dbReference type="PANTHER" id="PTHR11803">
    <property type="entry name" value="2-IMINOBUTANOATE/2-IMINOPROPANOATE DEAMINASE RIDA"/>
    <property type="match status" value="1"/>
</dbReference>
<evidence type="ECO:0000313" key="3">
    <source>
        <dbReference type="Proteomes" id="UP000707356"/>
    </source>
</evidence>
<dbReference type="CDD" id="cd00448">
    <property type="entry name" value="YjgF_YER057c_UK114_family"/>
    <property type="match status" value="1"/>
</dbReference>
<comment type="similarity">
    <text evidence="1">Belongs to the RutC family.</text>
</comment>
<dbReference type="GO" id="GO:0005829">
    <property type="term" value="C:cytosol"/>
    <property type="evidence" value="ECO:0007669"/>
    <property type="project" value="TreeGrafter"/>
</dbReference>
<reference evidence="2" key="1">
    <citation type="submission" date="2021-05" db="EMBL/GenBank/DDBJ databases">
        <authorList>
            <person name="Pietrasiak N."/>
            <person name="Ward R."/>
            <person name="Stajich J.E."/>
            <person name="Kurbessoian T."/>
        </authorList>
    </citation>
    <scope>NUCLEOTIDE SEQUENCE</scope>
    <source>
        <strain evidence="2">GSE-TBD4-15B</strain>
    </source>
</reference>
<dbReference type="Proteomes" id="UP000707356">
    <property type="component" value="Unassembled WGS sequence"/>
</dbReference>
<dbReference type="AlphaFoldDB" id="A0A951PCS4"/>
<protein>
    <submittedName>
        <fullName evidence="2">RidA family protein</fullName>
    </submittedName>
</protein>
<organism evidence="2 3">
    <name type="scientific">Pegethrix bostrychoides GSE-TBD4-15B</name>
    <dbReference type="NCBI Taxonomy" id="2839662"/>
    <lineage>
        <taxon>Bacteria</taxon>
        <taxon>Bacillati</taxon>
        <taxon>Cyanobacteriota</taxon>
        <taxon>Cyanophyceae</taxon>
        <taxon>Oculatellales</taxon>
        <taxon>Oculatellaceae</taxon>
        <taxon>Pegethrix</taxon>
    </lineage>
</organism>
<dbReference type="EMBL" id="JAHHHV010000070">
    <property type="protein sequence ID" value="MBW4466715.1"/>
    <property type="molecule type" value="Genomic_DNA"/>
</dbReference>